<proteinExistence type="inferred from homology"/>
<dbReference type="Gene3D" id="3.50.30.60">
    <property type="entry name" value="LD-carboxypeptidase A C-terminal domain-like"/>
    <property type="match status" value="1"/>
</dbReference>
<organism evidence="6 7">
    <name type="scientific">Clavibacter michiganensis subsp. michiganensis (strain NCPPB 382)</name>
    <dbReference type="NCBI Taxonomy" id="443906"/>
    <lineage>
        <taxon>Bacteria</taxon>
        <taxon>Bacillati</taxon>
        <taxon>Actinomycetota</taxon>
        <taxon>Actinomycetes</taxon>
        <taxon>Micrococcales</taxon>
        <taxon>Microbacteriaceae</taxon>
        <taxon>Clavibacter</taxon>
    </lineage>
</organism>
<dbReference type="InterPro" id="IPR029062">
    <property type="entry name" value="Class_I_gatase-like"/>
</dbReference>
<dbReference type="Pfam" id="PF02016">
    <property type="entry name" value="Peptidase_S66"/>
    <property type="match status" value="1"/>
</dbReference>
<dbReference type="AlphaFoldDB" id="A5CUG9"/>
<sequence length="372" mass="40009">MARHITRALPASSGSMTRMIPSTSSRFRKSVPKAKAGDRVAVLSPAFAAPGMAPEVHEQAMRRLQEATGLIPVEYPTTRRLGASARDRAADITAAFADDSIRAIVSTIGGDDQVTVIPHVDIEELARNPKPFLGYSDNTNLHNLLAGLGIPSFYGGSTQVHLGAGPGIDDVHLRSLRAALIEGGELEITEPGESEDFGIDWTDPRALTEYGERHATEPWKWAGPARTVEGPTWGGCIEVIDQIAMADRMPETAKLEGGILLLETSEEVPSADSVRRWVRGLGERGILDVVAGVLVARPVTIVMGAPVPAAEERARLRAEQRDTVIEQVARYNPRAVVCVGVPFGHTRPQWILPHGGKVRLDGAAKTVHADYS</sequence>
<keyword evidence="7" id="KW-1185">Reference proteome</keyword>
<evidence type="ECO:0000256" key="2">
    <source>
        <dbReference type="ARBA" id="ARBA00022801"/>
    </source>
</evidence>
<dbReference type="EMBL" id="AM711867">
    <property type="protein sequence ID" value="CAN02756.1"/>
    <property type="molecule type" value="Genomic_DNA"/>
</dbReference>
<dbReference type="eggNOG" id="COG1619">
    <property type="taxonomic scope" value="Bacteria"/>
</dbReference>
<dbReference type="PANTHER" id="PTHR30237">
    <property type="entry name" value="MURAMOYLTETRAPEPTIDE CARBOXYPEPTIDASE"/>
    <property type="match status" value="1"/>
</dbReference>
<dbReference type="InterPro" id="IPR003507">
    <property type="entry name" value="S66_fam"/>
</dbReference>
<feature type="domain" description="LD-carboxypeptidase N-terminal" evidence="4">
    <location>
        <begin position="40"/>
        <end position="155"/>
    </location>
</feature>
<dbReference type="Pfam" id="PF17676">
    <property type="entry name" value="Peptidase_S66C"/>
    <property type="match status" value="1"/>
</dbReference>
<dbReference type="KEGG" id="cmi:CMM_2672"/>
<dbReference type="Proteomes" id="UP000001564">
    <property type="component" value="Chromosome"/>
</dbReference>
<evidence type="ECO:0000313" key="6">
    <source>
        <dbReference type="EMBL" id="CAN02756.1"/>
    </source>
</evidence>
<dbReference type="GO" id="GO:0016787">
    <property type="term" value="F:hydrolase activity"/>
    <property type="evidence" value="ECO:0007669"/>
    <property type="project" value="UniProtKB-KW"/>
</dbReference>
<dbReference type="InterPro" id="IPR027478">
    <property type="entry name" value="LdcA_N"/>
</dbReference>
<keyword evidence="2" id="KW-0378">Hydrolase</keyword>
<reference evidence="6 7" key="1">
    <citation type="journal article" date="2008" name="J. Bacteriol.">
        <title>The genome sequence of the tomato-pathogenic actinomycete Clavibacter michiganensis subsp. michiganensis NCPPB382 reveals a large island involved in pathogenicity.</title>
        <authorList>
            <person name="Gartemann K.H."/>
            <person name="Abt B."/>
            <person name="Bekel T."/>
            <person name="Burger A."/>
            <person name="Engemann J."/>
            <person name="Flugel M."/>
            <person name="Gaigalat L."/>
            <person name="Goesmann A."/>
            <person name="Grafen I."/>
            <person name="Kalinowski J."/>
            <person name="Kaup O."/>
            <person name="Kirchner O."/>
            <person name="Krause L."/>
            <person name="Linke B."/>
            <person name="McHardy A."/>
            <person name="Meyer F."/>
            <person name="Pohle S."/>
            <person name="Ruckert C."/>
            <person name="Schneiker S."/>
            <person name="Zellermann E.M."/>
            <person name="Puhler A."/>
            <person name="Eichenlaub R."/>
            <person name="Kaiser O."/>
            <person name="Bartels D."/>
        </authorList>
    </citation>
    <scope>NUCLEOTIDE SEQUENCE [LARGE SCALE GENOMIC DNA]</scope>
    <source>
        <strain evidence="6 7">NCPPB 382</strain>
    </source>
</reference>
<gene>
    <name evidence="6" type="ordered locus">CMM_2672</name>
</gene>
<feature type="region of interest" description="Disordered" evidence="3">
    <location>
        <begin position="1"/>
        <end position="32"/>
    </location>
</feature>
<name>A5CUG9_CLAM3</name>
<evidence type="ECO:0000313" key="7">
    <source>
        <dbReference type="Proteomes" id="UP000001564"/>
    </source>
</evidence>
<feature type="compositionally biased region" description="Polar residues" evidence="3">
    <location>
        <begin position="12"/>
        <end position="25"/>
    </location>
</feature>
<dbReference type="HOGENOM" id="CLU_034346_1_0_11"/>
<dbReference type="Gene3D" id="3.40.50.10740">
    <property type="entry name" value="Class I glutamine amidotransferase-like"/>
    <property type="match status" value="1"/>
</dbReference>
<evidence type="ECO:0000259" key="4">
    <source>
        <dbReference type="Pfam" id="PF02016"/>
    </source>
</evidence>
<dbReference type="InterPro" id="IPR040449">
    <property type="entry name" value="Peptidase_S66_N"/>
</dbReference>
<feature type="domain" description="LD-carboxypeptidase C-terminal" evidence="5">
    <location>
        <begin position="229"/>
        <end position="360"/>
    </location>
</feature>
<dbReference type="CDD" id="cd07062">
    <property type="entry name" value="Peptidase_S66_mccF_like"/>
    <property type="match status" value="1"/>
</dbReference>
<dbReference type="SUPFAM" id="SSF141986">
    <property type="entry name" value="LD-carboxypeptidase A C-terminal domain-like"/>
    <property type="match status" value="1"/>
</dbReference>
<dbReference type="SUPFAM" id="SSF52317">
    <property type="entry name" value="Class I glutamine amidotransferase-like"/>
    <property type="match status" value="1"/>
</dbReference>
<comment type="similarity">
    <text evidence="1">Belongs to the peptidase S66 family.</text>
</comment>
<evidence type="ECO:0000259" key="5">
    <source>
        <dbReference type="Pfam" id="PF17676"/>
    </source>
</evidence>
<evidence type="ECO:0000256" key="3">
    <source>
        <dbReference type="SAM" id="MobiDB-lite"/>
    </source>
</evidence>
<protein>
    <submittedName>
        <fullName evidence="6">Antibiotic immunity protein, peptidase family S66</fullName>
    </submittedName>
</protein>
<dbReference type="PANTHER" id="PTHR30237:SF4">
    <property type="entry name" value="LD-CARBOXYPEPTIDASE C-TERMINAL DOMAIN-CONTAINING PROTEIN"/>
    <property type="match status" value="1"/>
</dbReference>
<dbReference type="InterPro" id="IPR027461">
    <property type="entry name" value="Carboxypeptidase_A_C_sf"/>
</dbReference>
<dbReference type="InterPro" id="IPR040921">
    <property type="entry name" value="Peptidase_S66C"/>
</dbReference>
<accession>A5CUG9</accession>
<evidence type="ECO:0000256" key="1">
    <source>
        <dbReference type="ARBA" id="ARBA00010233"/>
    </source>
</evidence>